<dbReference type="PANTHER" id="PTHR48051">
    <property type="match status" value="1"/>
</dbReference>
<evidence type="ECO:0000259" key="4">
    <source>
        <dbReference type="Pfam" id="PF23598"/>
    </source>
</evidence>
<dbReference type="Proteomes" id="UP000494040">
    <property type="component" value="Unassembled WGS sequence"/>
</dbReference>
<dbReference type="Gene3D" id="3.80.10.10">
    <property type="entry name" value="Ribonuclease Inhibitor"/>
    <property type="match status" value="2"/>
</dbReference>
<dbReference type="GO" id="GO:0005737">
    <property type="term" value="C:cytoplasm"/>
    <property type="evidence" value="ECO:0007669"/>
    <property type="project" value="TreeGrafter"/>
</dbReference>
<dbReference type="Pfam" id="PF13855">
    <property type="entry name" value="LRR_8"/>
    <property type="match status" value="1"/>
</dbReference>
<evidence type="ECO:0000256" key="1">
    <source>
        <dbReference type="ARBA" id="ARBA00022614"/>
    </source>
</evidence>
<dbReference type="PROSITE" id="PS51450">
    <property type="entry name" value="LRR"/>
    <property type="match status" value="3"/>
</dbReference>
<dbReference type="InterPro" id="IPR001611">
    <property type="entry name" value="Leu-rich_rpt"/>
</dbReference>
<dbReference type="OrthoDB" id="2021138at2759"/>
<proteinExistence type="predicted"/>
<feature type="region of interest" description="Disordered" evidence="3">
    <location>
        <begin position="371"/>
        <end position="391"/>
    </location>
</feature>
<keyword evidence="2" id="KW-0677">Repeat</keyword>
<dbReference type="SMART" id="SM00364">
    <property type="entry name" value="LRR_BAC"/>
    <property type="match status" value="3"/>
</dbReference>
<dbReference type="RefSeq" id="XP_014261807.1">
    <property type="nucleotide sequence ID" value="XM_014406321.2"/>
</dbReference>
<dbReference type="GeneID" id="106673931"/>
<dbReference type="KEGG" id="clec:106673931"/>
<name>A0A8I6TLG7_CIMLE</name>
<evidence type="ECO:0000256" key="3">
    <source>
        <dbReference type="SAM" id="MobiDB-lite"/>
    </source>
</evidence>
<dbReference type="InterPro" id="IPR055414">
    <property type="entry name" value="LRR_R13L4/SHOC2-like"/>
</dbReference>
<dbReference type="InterPro" id="IPR032675">
    <property type="entry name" value="LRR_dom_sf"/>
</dbReference>
<dbReference type="OMA" id="GPPYWIW"/>
<protein>
    <recommendedName>
        <fullName evidence="4">Disease resistance R13L4/SHOC-2-like LRR domain-containing protein</fullName>
    </recommendedName>
</protein>
<keyword evidence="6" id="KW-1185">Reference proteome</keyword>
<evidence type="ECO:0000313" key="6">
    <source>
        <dbReference type="Proteomes" id="UP000494040"/>
    </source>
</evidence>
<keyword evidence="1" id="KW-0433">Leucine-rich repeat</keyword>
<dbReference type="EnsemblMetazoa" id="XM_014406321.2">
    <property type="protein sequence ID" value="XP_014261807.1"/>
    <property type="gene ID" value="LOC106673931"/>
</dbReference>
<accession>A0A8I6TLG7</accession>
<dbReference type="AlphaFoldDB" id="A0A8I6TLG7"/>
<organism evidence="5 6">
    <name type="scientific">Cimex lectularius</name>
    <name type="common">Bed bug</name>
    <name type="synonym">Acanthia lectularia</name>
    <dbReference type="NCBI Taxonomy" id="79782"/>
    <lineage>
        <taxon>Eukaryota</taxon>
        <taxon>Metazoa</taxon>
        <taxon>Ecdysozoa</taxon>
        <taxon>Arthropoda</taxon>
        <taxon>Hexapoda</taxon>
        <taxon>Insecta</taxon>
        <taxon>Pterygota</taxon>
        <taxon>Neoptera</taxon>
        <taxon>Paraneoptera</taxon>
        <taxon>Hemiptera</taxon>
        <taxon>Heteroptera</taxon>
        <taxon>Panheteroptera</taxon>
        <taxon>Cimicomorpha</taxon>
        <taxon>Cimicidae</taxon>
        <taxon>Cimex</taxon>
    </lineage>
</organism>
<dbReference type="Pfam" id="PF23598">
    <property type="entry name" value="LRR_14"/>
    <property type="match status" value="1"/>
</dbReference>
<dbReference type="SUPFAM" id="SSF52058">
    <property type="entry name" value="L domain-like"/>
    <property type="match status" value="1"/>
</dbReference>
<evidence type="ECO:0000256" key="2">
    <source>
        <dbReference type="ARBA" id="ARBA00022737"/>
    </source>
</evidence>
<dbReference type="PRINTS" id="PR00019">
    <property type="entry name" value="LEURICHRPT"/>
</dbReference>
<evidence type="ECO:0000313" key="5">
    <source>
        <dbReference type="EnsemblMetazoa" id="XP_014261807.1"/>
    </source>
</evidence>
<dbReference type="SMART" id="SM00369">
    <property type="entry name" value="LRR_TYP"/>
    <property type="match status" value="7"/>
</dbReference>
<dbReference type="PANTHER" id="PTHR48051:SF1">
    <property type="entry name" value="RAS SUPPRESSOR PROTEIN 1"/>
    <property type="match status" value="1"/>
</dbReference>
<feature type="domain" description="Disease resistance R13L4/SHOC-2-like LRR" evidence="4">
    <location>
        <begin position="230"/>
        <end position="378"/>
    </location>
</feature>
<dbReference type="InterPro" id="IPR003591">
    <property type="entry name" value="Leu-rich_rpt_typical-subtyp"/>
</dbReference>
<reference evidence="5" key="1">
    <citation type="submission" date="2022-01" db="UniProtKB">
        <authorList>
            <consortium name="EnsemblMetazoa"/>
        </authorList>
    </citation>
    <scope>IDENTIFICATION</scope>
</reference>
<dbReference type="InterPro" id="IPR050216">
    <property type="entry name" value="LRR_domain-containing"/>
</dbReference>
<sequence>MPPVTECPFLKDENQQVNHGESALANSSLGEISDFLDSKIPGFANLSNRALCHIPEQLRHVENLRVLNLSNNRISDTSGILETELHTLEKLVMNHNSLSRIRKPACIANLKELHVSFNQLRTFPSWLIDDTFYSLEKVILSNNPLFINTPDIPAPSCSLIGRRISFLDLSNTGMNSSHINIFAYLPSLKRLDISNYNKSSKTNSFPEIPKGALPLYLEELIMKDVGLYTVPCVSDLKHLRVLNLSHNLLSYISDTFPSISKLEKLVLSRCSLYFLPKNFGSLKSLVYLDLSHNDISSLPESIDECVNLEHLDLYNNSFYSHPKQLNKLISLKRLDLSQNEFDIPDIVCGNKSYQEMEKALRIEIDQERESGRKTSISSIMDEDYDDNSSTSTYSSESCRNFAMPIQNGEMEEEDWDDEVANCFDPNNMLMIKTTRPELSDDLEHCLRGCPQHILSSSYFFLPAQNRLKEVFYKPLPQRQEYPSILNHFPVVDGQFDDD</sequence>